<dbReference type="Proteomes" id="UP000198323">
    <property type="component" value="Unassembled WGS sequence"/>
</dbReference>
<organism evidence="1 2">
    <name type="scientific">Callipepla squamata</name>
    <name type="common">Scaled quail</name>
    <dbReference type="NCBI Taxonomy" id="9009"/>
    <lineage>
        <taxon>Eukaryota</taxon>
        <taxon>Metazoa</taxon>
        <taxon>Chordata</taxon>
        <taxon>Craniata</taxon>
        <taxon>Vertebrata</taxon>
        <taxon>Euteleostomi</taxon>
        <taxon>Archelosauria</taxon>
        <taxon>Archosauria</taxon>
        <taxon>Dinosauria</taxon>
        <taxon>Saurischia</taxon>
        <taxon>Theropoda</taxon>
        <taxon>Coelurosauria</taxon>
        <taxon>Aves</taxon>
        <taxon>Neognathae</taxon>
        <taxon>Galloanserae</taxon>
        <taxon>Galliformes</taxon>
        <taxon>Odontophoridae</taxon>
        <taxon>Callipepla</taxon>
    </lineage>
</organism>
<dbReference type="PANTHER" id="PTHR22028:SF4">
    <property type="entry name" value="PROTEIN SFI1 HOMOLOG"/>
    <property type="match status" value="1"/>
</dbReference>
<dbReference type="EMBL" id="MCFN01000114">
    <property type="protein sequence ID" value="OXB64645.1"/>
    <property type="molecule type" value="Genomic_DNA"/>
</dbReference>
<evidence type="ECO:0000313" key="1">
    <source>
        <dbReference type="EMBL" id="OXB64645.1"/>
    </source>
</evidence>
<feature type="non-terminal residue" evidence="1">
    <location>
        <position position="1"/>
    </location>
</feature>
<dbReference type="OrthoDB" id="195843at2759"/>
<dbReference type="InterPro" id="IPR052270">
    <property type="entry name" value="CACF_protein"/>
</dbReference>
<protein>
    <recommendedName>
        <fullName evidence="3">Sfi1 spindle body domain-containing protein</fullName>
    </recommendedName>
</protein>
<dbReference type="GO" id="GO:0019902">
    <property type="term" value="F:phosphatase binding"/>
    <property type="evidence" value="ECO:0007669"/>
    <property type="project" value="TreeGrafter"/>
</dbReference>
<evidence type="ECO:0008006" key="3">
    <source>
        <dbReference type="Google" id="ProtNLM"/>
    </source>
</evidence>
<sequence length="348" mass="42128">HFLHNLIFRAWRAYVCQQQGKRNAYYIAESHGKYKKDSNYFGGILRWELPEKMFAQNLSFECVCAFTSFTLGQCNAFSTSWSVWRRRCCQICTGRKMNILALQHWAQSLQFRAWLQWRDLYLKGQNDKQKETRAVAHHVHGELKRCMEAWLEYVNICREKKRQNELAREHHQVKVIRQRFSDWRLSWECRRRVHAHQKDLEKLSARITLWRIFARWKHCIRFLCSHQQGQVKSITAGEGSVTDVILRVEETLRCELAEKHHRHHLLYFLLLQKFGFKGLQQNVVNSHLNQMRKNLSFHQHRVTVLKKFWNCWKSRLEEKEEQQQQALTSMAHTHYRYVDKYSHIFVQI</sequence>
<gene>
    <name evidence="1" type="ORF">ASZ78_008721</name>
</gene>
<name>A0A226NAL1_CALSU</name>
<dbReference type="PANTHER" id="PTHR22028">
    <property type="entry name" value="SFI1 SPINDLE BODY DOMAIN-CONTAINING PROTEIN-RELATED"/>
    <property type="match status" value="1"/>
</dbReference>
<proteinExistence type="predicted"/>
<accession>A0A226NAL1</accession>
<evidence type="ECO:0000313" key="2">
    <source>
        <dbReference type="Proteomes" id="UP000198323"/>
    </source>
</evidence>
<dbReference type="STRING" id="9009.A0A226NAL1"/>
<reference evidence="1 2" key="1">
    <citation type="submission" date="2016-07" db="EMBL/GenBank/DDBJ databases">
        <title>Disparate Historic Effective Population Sizes Predicted by Modern Levels of Genome Diversity for the Scaled Quail (Callipepla squamata) and the Northern Bobwhite (Colinus virginianus): Inferences from First and Second Generation Draft Genome Assemblies for Sympatric New World Quail.</title>
        <authorList>
            <person name="Oldeschulte D.L."/>
            <person name="Halley Y.A."/>
            <person name="Bhattarai E.K."/>
            <person name="Brashear W.A."/>
            <person name="Hill J."/>
            <person name="Metz R.P."/>
            <person name="Johnson C.D."/>
            <person name="Rollins D."/>
            <person name="Peterson M.J."/>
            <person name="Bickhart D.M."/>
            <person name="Decker J.E."/>
            <person name="Seabury C.M."/>
        </authorList>
    </citation>
    <scope>NUCLEOTIDE SEQUENCE [LARGE SCALE GENOMIC DNA]</scope>
    <source>
        <strain evidence="1 2">Texas</strain>
        <tissue evidence="1">Leg muscle</tissue>
    </source>
</reference>
<keyword evidence="2" id="KW-1185">Reference proteome</keyword>
<dbReference type="AlphaFoldDB" id="A0A226NAL1"/>
<comment type="caution">
    <text evidence="1">The sequence shown here is derived from an EMBL/GenBank/DDBJ whole genome shotgun (WGS) entry which is preliminary data.</text>
</comment>